<reference evidence="2" key="1">
    <citation type="journal article" date="2019" name="Int. J. Syst. Evol. Microbiol.">
        <title>The Global Catalogue of Microorganisms (GCM) 10K type strain sequencing project: providing services to taxonomists for standard genome sequencing and annotation.</title>
        <authorList>
            <consortium name="The Broad Institute Genomics Platform"/>
            <consortium name="The Broad Institute Genome Sequencing Center for Infectious Disease"/>
            <person name="Wu L."/>
            <person name="Ma J."/>
        </authorList>
    </citation>
    <scope>NUCLEOTIDE SEQUENCE [LARGE SCALE GENOMIC DNA]</scope>
    <source>
        <strain evidence="2">CECT 7297</strain>
    </source>
</reference>
<organism evidence="1 2">
    <name type="scientific">Marinobacter lacisalsi</name>
    <dbReference type="NCBI Taxonomy" id="475979"/>
    <lineage>
        <taxon>Bacteria</taxon>
        <taxon>Pseudomonadati</taxon>
        <taxon>Pseudomonadota</taxon>
        <taxon>Gammaproteobacteria</taxon>
        <taxon>Pseudomonadales</taxon>
        <taxon>Marinobacteraceae</taxon>
        <taxon>Marinobacter</taxon>
    </lineage>
</organism>
<evidence type="ECO:0000313" key="1">
    <source>
        <dbReference type="EMBL" id="MFC4260053.1"/>
    </source>
</evidence>
<evidence type="ECO:0000313" key="2">
    <source>
        <dbReference type="Proteomes" id="UP001595798"/>
    </source>
</evidence>
<dbReference type="Proteomes" id="UP001595798">
    <property type="component" value="Unassembled WGS sequence"/>
</dbReference>
<sequence length="385" mass="44547">MEDYFLNLEAVHPSCLAKILLGDKLPKGGEVWEFTNEIKPIDLYSYLYAKYGQPNGMQNFFRSDDSDNLIHWEWALAGEYGLTLIQGHNFRTEVHLIGDFKGKALTLESFITQIKSDIGNYGRLISELRKDLEKWTQFVNPYQRISSAVNQHFKKLNELNISPEEDKVPQPKSADDMALYQERWKSVAEKYSFAVGLIFGLRSMLPVLAESFVNLILFMLCKKDIKNNERLFQNVLRQPIDVRVQSLHINCIGFEEQIDYSSKECRNFHSLMNERNDLLHGNVEVNKLAIGDVYFRGKVPIFLEYQDFWDRSIGVSLDSVGFKGIYKDHEAVIEFIQHIMSKLNPEVRAEVALTTGRRQLGLNKKNGRLGVLLPEHMVDFRPVYK</sequence>
<evidence type="ECO:0008006" key="3">
    <source>
        <dbReference type="Google" id="ProtNLM"/>
    </source>
</evidence>
<protein>
    <recommendedName>
        <fullName evidence="3">Apea-like HEPN domain-containing protein</fullName>
    </recommendedName>
</protein>
<dbReference type="EMBL" id="JBHSDI010000044">
    <property type="protein sequence ID" value="MFC4260053.1"/>
    <property type="molecule type" value="Genomic_DNA"/>
</dbReference>
<keyword evidence="2" id="KW-1185">Reference proteome</keyword>
<proteinExistence type="predicted"/>
<name>A0ABV8QKW2_9GAMM</name>
<gene>
    <name evidence="1" type="ORF">ACFOZ5_13595</name>
</gene>
<dbReference type="RefSeq" id="WP_379888196.1">
    <property type="nucleotide sequence ID" value="NZ_JBHSDI010000044.1"/>
</dbReference>
<accession>A0ABV8QKW2</accession>
<comment type="caution">
    <text evidence="1">The sequence shown here is derived from an EMBL/GenBank/DDBJ whole genome shotgun (WGS) entry which is preliminary data.</text>
</comment>